<dbReference type="CDD" id="cd10527">
    <property type="entry name" value="SET_LSMT"/>
    <property type="match status" value="1"/>
</dbReference>
<dbReference type="PANTHER" id="PTHR13271">
    <property type="entry name" value="UNCHARACTERIZED PUTATIVE METHYLTRANSFERASE"/>
    <property type="match status" value="1"/>
</dbReference>
<evidence type="ECO:0008006" key="3">
    <source>
        <dbReference type="Google" id="ProtNLM"/>
    </source>
</evidence>
<sequence length="566" mass="62764">MSSSDMSNNERSEHRQKRQRTVEDSNNHSDFWELVSRWIRSNGGCIHPALELSVLPVNFDVEGDGQNDTPEHERYIQLNRAVTKGTLLMKIPIEALISLKTVERATTGSLGSMLFQIVSSIDDDKLFHSKDDLLIALYLATVSCNIGLFGDDVPAGKDDGDSYEGTKMYLSTLPHNASYDGLPRRWSDEKIERLLKGSSVFKKVHKQKSGFISDYNLLKEGYEKHKCASCKNDKGNLAVEFASIVRFDEMLSAVGSRAFDELGEENIDAMVPLLDLMNHKRGVGQTSDIMYVKGHDGSINVTATNDMAAGQIPGITYGAKGNAQLLVNYGFCLENNYEPDFSSNNVLEFEVNGHSVELRSGPKSYSYGCFVKALELYRPLRDSDGCDRKNDKTDSKEEQSFGGVEDFLDACEEEEGENEEGGAGFDFFNDAGHDGDDDDDDDGKDSDLKALDAFALALTEIKCEYSLSGSLLHDALTSSLPHSNERFCGHLVRSELETVDFYLRAIDLIQQRLSLQSISPSSAKEILDAQLSIFSGGEEDAKLRLGLALQLRDAFCSIRYPLKTKE</sequence>
<dbReference type="AlphaFoldDB" id="A0A7S3QAP1"/>
<proteinExistence type="predicted"/>
<accession>A0A7S3QAP1</accession>
<reference evidence="2" key="1">
    <citation type="submission" date="2021-01" db="EMBL/GenBank/DDBJ databases">
        <authorList>
            <person name="Corre E."/>
            <person name="Pelletier E."/>
            <person name="Niang G."/>
            <person name="Scheremetjew M."/>
            <person name="Finn R."/>
            <person name="Kale V."/>
            <person name="Holt S."/>
            <person name="Cochrane G."/>
            <person name="Meng A."/>
            <person name="Brown T."/>
            <person name="Cohen L."/>
        </authorList>
    </citation>
    <scope>NUCLEOTIDE SEQUENCE</scope>
    <source>
        <strain evidence="2">MM31A-1</strain>
    </source>
</reference>
<feature type="region of interest" description="Disordered" evidence="1">
    <location>
        <begin position="1"/>
        <end position="23"/>
    </location>
</feature>
<evidence type="ECO:0000313" key="2">
    <source>
        <dbReference type="EMBL" id="CAE0471494.1"/>
    </source>
</evidence>
<gene>
    <name evidence="2" type="ORF">CDEB00056_LOCUS16347</name>
</gene>
<dbReference type="PANTHER" id="PTHR13271:SF152">
    <property type="entry name" value="UBIQUITIN-LIKE DOMAIN-CONTAINING PROTEIN"/>
    <property type="match status" value="1"/>
</dbReference>
<dbReference type="InterPro" id="IPR050600">
    <property type="entry name" value="SETD3_SETD6_MTase"/>
</dbReference>
<evidence type="ECO:0000256" key="1">
    <source>
        <dbReference type="SAM" id="MobiDB-lite"/>
    </source>
</evidence>
<feature type="compositionally biased region" description="Acidic residues" evidence="1">
    <location>
        <begin position="435"/>
        <end position="444"/>
    </location>
</feature>
<protein>
    <recommendedName>
        <fullName evidence="3">SET domain-containing protein</fullName>
    </recommendedName>
</protein>
<dbReference type="EMBL" id="HBIO01021232">
    <property type="protein sequence ID" value="CAE0471494.1"/>
    <property type="molecule type" value="Transcribed_RNA"/>
</dbReference>
<organism evidence="2">
    <name type="scientific">Chaetoceros debilis</name>
    <dbReference type="NCBI Taxonomy" id="122233"/>
    <lineage>
        <taxon>Eukaryota</taxon>
        <taxon>Sar</taxon>
        <taxon>Stramenopiles</taxon>
        <taxon>Ochrophyta</taxon>
        <taxon>Bacillariophyta</taxon>
        <taxon>Coscinodiscophyceae</taxon>
        <taxon>Chaetocerotophycidae</taxon>
        <taxon>Chaetocerotales</taxon>
        <taxon>Chaetocerotaceae</taxon>
        <taxon>Chaetoceros</taxon>
    </lineage>
</organism>
<dbReference type="Gene3D" id="3.90.1410.10">
    <property type="entry name" value="set domain protein methyltransferase, domain 1"/>
    <property type="match status" value="1"/>
</dbReference>
<dbReference type="InterPro" id="IPR046341">
    <property type="entry name" value="SET_dom_sf"/>
</dbReference>
<feature type="region of interest" description="Disordered" evidence="1">
    <location>
        <begin position="412"/>
        <end position="444"/>
    </location>
</feature>
<dbReference type="GO" id="GO:0016279">
    <property type="term" value="F:protein-lysine N-methyltransferase activity"/>
    <property type="evidence" value="ECO:0007669"/>
    <property type="project" value="TreeGrafter"/>
</dbReference>
<dbReference type="SUPFAM" id="SSF82199">
    <property type="entry name" value="SET domain"/>
    <property type="match status" value="1"/>
</dbReference>
<name>A0A7S3QAP1_9STRA</name>